<evidence type="ECO:0000313" key="4">
    <source>
        <dbReference type="EMBL" id="CCE80895.1"/>
    </source>
</evidence>
<dbReference type="HOGENOM" id="CLU_2776776_0_0_1"/>
<dbReference type="EMBL" id="FO082052">
    <property type="protein sequence ID" value="CCE80895.1"/>
    <property type="molecule type" value="Genomic_DNA"/>
</dbReference>
<accession>G8YII5</accession>
<dbReference type="InParanoid" id="G8YII5"/>
<evidence type="ECO:0000256" key="2">
    <source>
        <dbReference type="SAM" id="SignalP"/>
    </source>
</evidence>
<sequence length="69" mass="7709">MKNFTTNGTLFMLVPAFLITSDLIASNFSRATAGGGIKNTKARRRMGSRNSPQRLRVEFERRKGSSPFD</sequence>
<feature type="region of interest" description="Disordered" evidence="1">
    <location>
        <begin position="32"/>
        <end position="69"/>
    </location>
</feature>
<evidence type="ECO:0000313" key="5">
    <source>
        <dbReference type="Proteomes" id="UP000005222"/>
    </source>
</evidence>
<dbReference type="EMBL" id="FO082053">
    <property type="protein sequence ID" value="CCE80130.1"/>
    <property type="molecule type" value="Genomic_DNA"/>
</dbReference>
<keyword evidence="5" id="KW-1185">Reference proteome</keyword>
<protein>
    <submittedName>
        <fullName evidence="3">Piso0_003229 protein</fullName>
    </submittedName>
</protein>
<proteinExistence type="predicted"/>
<reference evidence="3" key="1">
    <citation type="submission" date="2011-10" db="EMBL/GenBank/DDBJ databases">
        <authorList>
            <person name="Genoscope - CEA"/>
        </authorList>
    </citation>
    <scope>NUCLEOTIDE SEQUENCE</scope>
</reference>
<feature type="signal peptide" evidence="2">
    <location>
        <begin position="1"/>
        <end position="26"/>
    </location>
</feature>
<name>G8YII5_PICSO</name>
<dbReference type="Proteomes" id="UP000005222">
    <property type="component" value="Chromosome G"/>
</dbReference>
<reference evidence="5" key="2">
    <citation type="journal article" date="2012" name="G3 (Bethesda)">
        <title>Pichia sorbitophila, an interspecies yeast hybrid reveals early steps of genome resolution following polyploidization.</title>
        <authorList>
            <person name="Leh Louis V."/>
            <person name="Despons L."/>
            <person name="Friedrich A."/>
            <person name="Martin T."/>
            <person name="Durrens P."/>
            <person name="Casaregola S."/>
            <person name="Neuveglise C."/>
            <person name="Fairhead C."/>
            <person name="Marck C."/>
            <person name="Cruz J.A."/>
            <person name="Straub M.L."/>
            <person name="Kugler V."/>
            <person name="Sacerdot C."/>
            <person name="Uzunov Z."/>
            <person name="Thierry A."/>
            <person name="Weiss S."/>
            <person name="Bleykasten C."/>
            <person name="De Montigny J."/>
            <person name="Jacques N."/>
            <person name="Jung P."/>
            <person name="Lemaire M."/>
            <person name="Mallet S."/>
            <person name="Morel G."/>
            <person name="Richard G.F."/>
            <person name="Sarkar A."/>
            <person name="Savel G."/>
            <person name="Schacherer J."/>
            <person name="Seret M.L."/>
            <person name="Talla E."/>
            <person name="Samson G."/>
            <person name="Jubin C."/>
            <person name="Poulain J."/>
            <person name="Vacherie B."/>
            <person name="Barbe V."/>
            <person name="Pelletier E."/>
            <person name="Sherman D.J."/>
            <person name="Westhof E."/>
            <person name="Weissenbach J."/>
            <person name="Baret P.V."/>
            <person name="Wincker P."/>
            <person name="Gaillardin C."/>
            <person name="Dujon B."/>
            <person name="Souciet J.L."/>
        </authorList>
    </citation>
    <scope>NUCLEOTIDE SEQUENCE [LARGE SCALE GENOMIC DNA]</scope>
    <source>
        <strain evidence="5">ATCC MYA-4447 / BCRC 22081 / CBS 7064 / NBRC 10061 / NRRL Y-12695</strain>
    </source>
</reference>
<dbReference type="AlphaFoldDB" id="G8YII5"/>
<organism evidence="3 5">
    <name type="scientific">Pichia sorbitophila (strain ATCC MYA-4447 / BCRC 22081 / CBS 7064 / NBRC 10061 / NRRL Y-12695)</name>
    <name type="common">Hybrid yeast</name>
    <dbReference type="NCBI Taxonomy" id="559304"/>
    <lineage>
        <taxon>Eukaryota</taxon>
        <taxon>Fungi</taxon>
        <taxon>Dikarya</taxon>
        <taxon>Ascomycota</taxon>
        <taxon>Saccharomycotina</taxon>
        <taxon>Pichiomycetes</taxon>
        <taxon>Debaryomycetaceae</taxon>
        <taxon>Millerozyma</taxon>
    </lineage>
</organism>
<gene>
    <name evidence="3" type="primary">Piso0_003229</name>
    <name evidence="3" type="ORF">GNLVRS01_PISO0G07728g</name>
    <name evidence="4" type="ORF">GNLVRS01_PISO0H07729g</name>
</gene>
<feature type="chain" id="PRO_5007664989" evidence="2">
    <location>
        <begin position="27"/>
        <end position="69"/>
    </location>
</feature>
<evidence type="ECO:0000256" key="1">
    <source>
        <dbReference type="SAM" id="MobiDB-lite"/>
    </source>
</evidence>
<evidence type="ECO:0000313" key="3">
    <source>
        <dbReference type="EMBL" id="CCE80130.1"/>
    </source>
</evidence>
<keyword evidence="2" id="KW-0732">Signal</keyword>
<dbReference type="Proteomes" id="UP000005222">
    <property type="component" value="Chromosome H"/>
</dbReference>